<dbReference type="AlphaFoldDB" id="A0AAN6WJP7"/>
<proteinExistence type="predicted"/>
<feature type="non-terminal residue" evidence="4">
    <location>
        <position position="432"/>
    </location>
</feature>
<reference evidence="4" key="2">
    <citation type="submission" date="2023-05" db="EMBL/GenBank/DDBJ databases">
        <authorList>
            <consortium name="Lawrence Berkeley National Laboratory"/>
            <person name="Steindorff A."/>
            <person name="Hensen N."/>
            <person name="Bonometti L."/>
            <person name="Westerberg I."/>
            <person name="Brannstrom I.O."/>
            <person name="Guillou S."/>
            <person name="Cros-Aarteil S."/>
            <person name="Calhoun S."/>
            <person name="Haridas S."/>
            <person name="Kuo A."/>
            <person name="Mondo S."/>
            <person name="Pangilinan J."/>
            <person name="Riley R."/>
            <person name="Labutti K."/>
            <person name="Andreopoulos B."/>
            <person name="Lipzen A."/>
            <person name="Chen C."/>
            <person name="Yanf M."/>
            <person name="Daum C."/>
            <person name="Ng V."/>
            <person name="Clum A."/>
            <person name="Ohm R."/>
            <person name="Martin F."/>
            <person name="Silar P."/>
            <person name="Natvig D."/>
            <person name="Lalanne C."/>
            <person name="Gautier V."/>
            <person name="Ament-Velasquez S.L."/>
            <person name="Kruys A."/>
            <person name="Hutchinson M.I."/>
            <person name="Powell A.J."/>
            <person name="Barry K."/>
            <person name="Miller A.N."/>
            <person name="Grigoriev I.V."/>
            <person name="Debuchy R."/>
            <person name="Gladieux P."/>
            <person name="Thoren M.H."/>
            <person name="Johannesson H."/>
        </authorList>
    </citation>
    <scope>NUCLEOTIDE SEQUENCE</scope>
    <source>
        <strain evidence="4">PSN309</strain>
    </source>
</reference>
<evidence type="ECO:0000256" key="1">
    <source>
        <dbReference type="ARBA" id="ARBA00022441"/>
    </source>
</evidence>
<accession>A0AAN6WJP7</accession>
<sequence length="432" mass="46566">MLVRQLVFGVIVLLTRTAAQDGNSQNNVSKLQDVPEPGLFLRRSLAKATLIGNYLYIDGGEISQNEMTEAGPVFNRGRPSNPVNSTISIDMSVTWSTASVKMRAIPKPPGIPSKSHGHIWTDLNENAFYSWGGFRAYADETGEKTLYKFTADGQGGGNWSVEVANNPEFFQTLRVVDQGAFANTDTTAYVLGGWSSKATEAGVGNQGEPIPGMISFDMKSKEFRAGTTGFSPYGTAAVLGASMQHVPGFAANGGKGFMLVLGGMLDRSTGANEDRVPLNMSNLVLFDAVTMERYEQTATGEIPPTPRKGFCSAGFQNKEGGYEIFISGGQNDNRGGSRYGDAYVLSLPGFVWSKLPDQPAGPRAGHTCVPVGVGKRKVISIGGARAAGTWQGSDPAAQGLMLFDMTTWEWNRDYDALDERPYEAATKIKEWY</sequence>
<keyword evidence="1" id="KW-0880">Kelch repeat</keyword>
<gene>
    <name evidence="4" type="ORF">QBC35DRAFT_420353</name>
</gene>
<keyword evidence="2" id="KW-0677">Repeat</keyword>
<feature type="signal peptide" evidence="3">
    <location>
        <begin position="1"/>
        <end position="19"/>
    </location>
</feature>
<evidence type="ECO:0000313" key="5">
    <source>
        <dbReference type="Proteomes" id="UP001302126"/>
    </source>
</evidence>
<comment type="caution">
    <text evidence="4">The sequence shown here is derived from an EMBL/GenBank/DDBJ whole genome shotgun (WGS) entry which is preliminary data.</text>
</comment>
<protein>
    <submittedName>
        <fullName evidence="4">Uncharacterized protein</fullName>
    </submittedName>
</protein>
<keyword evidence="5" id="KW-1185">Reference proteome</keyword>
<dbReference type="PANTHER" id="PTHR46093">
    <property type="entry name" value="ACYL-COA-BINDING DOMAIN-CONTAINING PROTEIN 5"/>
    <property type="match status" value="1"/>
</dbReference>
<dbReference type="EMBL" id="MU864626">
    <property type="protein sequence ID" value="KAK4182660.1"/>
    <property type="molecule type" value="Genomic_DNA"/>
</dbReference>
<organism evidence="4 5">
    <name type="scientific">Podospora australis</name>
    <dbReference type="NCBI Taxonomy" id="1536484"/>
    <lineage>
        <taxon>Eukaryota</taxon>
        <taxon>Fungi</taxon>
        <taxon>Dikarya</taxon>
        <taxon>Ascomycota</taxon>
        <taxon>Pezizomycotina</taxon>
        <taxon>Sordariomycetes</taxon>
        <taxon>Sordariomycetidae</taxon>
        <taxon>Sordariales</taxon>
        <taxon>Podosporaceae</taxon>
        <taxon>Podospora</taxon>
    </lineage>
</organism>
<feature type="chain" id="PRO_5043043171" evidence="3">
    <location>
        <begin position="20"/>
        <end position="432"/>
    </location>
</feature>
<dbReference type="InterPro" id="IPR011043">
    <property type="entry name" value="Gal_Oxase/kelch_b-propeller"/>
</dbReference>
<dbReference type="Gene3D" id="2.120.10.80">
    <property type="entry name" value="Kelch-type beta propeller"/>
    <property type="match status" value="1"/>
</dbReference>
<name>A0AAN6WJP7_9PEZI</name>
<keyword evidence="3" id="KW-0732">Signal</keyword>
<reference evidence="4" key="1">
    <citation type="journal article" date="2023" name="Mol. Phylogenet. Evol.">
        <title>Genome-scale phylogeny and comparative genomics of the fungal order Sordariales.</title>
        <authorList>
            <person name="Hensen N."/>
            <person name="Bonometti L."/>
            <person name="Westerberg I."/>
            <person name="Brannstrom I.O."/>
            <person name="Guillou S."/>
            <person name="Cros-Aarteil S."/>
            <person name="Calhoun S."/>
            <person name="Haridas S."/>
            <person name="Kuo A."/>
            <person name="Mondo S."/>
            <person name="Pangilinan J."/>
            <person name="Riley R."/>
            <person name="LaButti K."/>
            <person name="Andreopoulos B."/>
            <person name="Lipzen A."/>
            <person name="Chen C."/>
            <person name="Yan M."/>
            <person name="Daum C."/>
            <person name="Ng V."/>
            <person name="Clum A."/>
            <person name="Steindorff A."/>
            <person name="Ohm R.A."/>
            <person name="Martin F."/>
            <person name="Silar P."/>
            <person name="Natvig D.O."/>
            <person name="Lalanne C."/>
            <person name="Gautier V."/>
            <person name="Ament-Velasquez S.L."/>
            <person name="Kruys A."/>
            <person name="Hutchinson M.I."/>
            <person name="Powell A.J."/>
            <person name="Barry K."/>
            <person name="Miller A.N."/>
            <person name="Grigoriev I.V."/>
            <person name="Debuchy R."/>
            <person name="Gladieux P."/>
            <person name="Hiltunen Thoren M."/>
            <person name="Johannesson H."/>
        </authorList>
    </citation>
    <scope>NUCLEOTIDE SEQUENCE</scope>
    <source>
        <strain evidence="4">PSN309</strain>
    </source>
</reference>
<evidence type="ECO:0000313" key="4">
    <source>
        <dbReference type="EMBL" id="KAK4182660.1"/>
    </source>
</evidence>
<evidence type="ECO:0000256" key="2">
    <source>
        <dbReference type="ARBA" id="ARBA00022737"/>
    </source>
</evidence>
<dbReference type="Proteomes" id="UP001302126">
    <property type="component" value="Unassembled WGS sequence"/>
</dbReference>
<evidence type="ECO:0000256" key="3">
    <source>
        <dbReference type="SAM" id="SignalP"/>
    </source>
</evidence>
<dbReference type="PANTHER" id="PTHR46093:SF18">
    <property type="entry name" value="FIBRONECTIN TYPE-III DOMAIN-CONTAINING PROTEIN"/>
    <property type="match status" value="1"/>
</dbReference>
<dbReference type="SUPFAM" id="SSF50965">
    <property type="entry name" value="Galactose oxidase, central domain"/>
    <property type="match status" value="1"/>
</dbReference>
<dbReference type="InterPro" id="IPR015915">
    <property type="entry name" value="Kelch-typ_b-propeller"/>
</dbReference>